<dbReference type="InterPro" id="IPR012337">
    <property type="entry name" value="RNaseH-like_sf"/>
</dbReference>
<evidence type="ECO:0000256" key="3">
    <source>
        <dbReference type="ARBA" id="ARBA00022679"/>
    </source>
</evidence>
<evidence type="ECO:0000259" key="11">
    <source>
        <dbReference type="PROSITE" id="PS50878"/>
    </source>
</evidence>
<keyword evidence="9" id="KW-0695">RNA-directed DNA polymerase</keyword>
<dbReference type="PROSITE" id="PS50879">
    <property type="entry name" value="RNASE_H_1"/>
    <property type="match status" value="1"/>
</dbReference>
<comment type="similarity">
    <text evidence="1">Belongs to the beta type-B retroviral polymerase family. HERV class-II K(HML-2) pol subfamily.</text>
</comment>
<evidence type="ECO:0000256" key="6">
    <source>
        <dbReference type="ARBA" id="ARBA00022759"/>
    </source>
</evidence>
<dbReference type="GO" id="GO:0003964">
    <property type="term" value="F:RNA-directed DNA polymerase activity"/>
    <property type="evidence" value="ECO:0007669"/>
    <property type="project" value="UniProtKB-KW"/>
</dbReference>
<feature type="domain" description="RNase H type-1" evidence="12">
    <location>
        <begin position="439"/>
        <end position="551"/>
    </location>
</feature>
<reference evidence="13 14" key="1">
    <citation type="submission" date="2019-09" db="EMBL/GenBank/DDBJ databases">
        <title>Bird 10,000 Genomes (B10K) Project - Family phase.</title>
        <authorList>
            <person name="Zhang G."/>
        </authorList>
    </citation>
    <scope>NUCLEOTIDE SEQUENCE [LARGE SCALE GENOMIC DNA]</scope>
    <source>
        <strain evidence="13">B10K-DU-002-05</strain>
        <tissue evidence="13">Muscle</tissue>
    </source>
</reference>
<dbReference type="PANTHER" id="PTHR41694">
    <property type="entry name" value="ENDOGENOUS RETROVIRUS GROUP K MEMBER POL PROTEIN"/>
    <property type="match status" value="1"/>
</dbReference>
<dbReference type="EC" id="3.1.26.4" evidence="2"/>
<evidence type="ECO:0000256" key="7">
    <source>
        <dbReference type="ARBA" id="ARBA00022801"/>
    </source>
</evidence>
<feature type="non-terminal residue" evidence="13">
    <location>
        <position position="1"/>
    </location>
</feature>
<feature type="non-terminal residue" evidence="13">
    <location>
        <position position="551"/>
    </location>
</feature>
<dbReference type="Proteomes" id="UP000579941">
    <property type="component" value="Unassembled WGS sequence"/>
</dbReference>
<evidence type="ECO:0000256" key="4">
    <source>
        <dbReference type="ARBA" id="ARBA00022695"/>
    </source>
</evidence>
<organism evidence="13 14">
    <name type="scientific">Gymnorhina tibicen</name>
    <name type="common">Australian magpie</name>
    <name type="synonym">Cracticus tibicen</name>
    <dbReference type="NCBI Taxonomy" id="9132"/>
    <lineage>
        <taxon>Eukaryota</taxon>
        <taxon>Metazoa</taxon>
        <taxon>Chordata</taxon>
        <taxon>Craniata</taxon>
        <taxon>Vertebrata</taxon>
        <taxon>Euteleostomi</taxon>
        <taxon>Archelosauria</taxon>
        <taxon>Archosauria</taxon>
        <taxon>Dinosauria</taxon>
        <taxon>Saurischia</taxon>
        <taxon>Theropoda</taxon>
        <taxon>Coelurosauria</taxon>
        <taxon>Aves</taxon>
        <taxon>Neognathae</taxon>
        <taxon>Neoaves</taxon>
        <taxon>Telluraves</taxon>
        <taxon>Australaves</taxon>
        <taxon>Passeriformes</taxon>
        <taxon>Artamidae</taxon>
        <taxon>Gymnorhina</taxon>
    </lineage>
</organism>
<dbReference type="InterPro" id="IPR010661">
    <property type="entry name" value="RVT_thumb"/>
</dbReference>
<proteinExistence type="inferred from homology"/>
<accession>A0A7L1B9N0</accession>
<evidence type="ECO:0000256" key="1">
    <source>
        <dbReference type="ARBA" id="ARBA00010879"/>
    </source>
</evidence>
<feature type="domain" description="Reverse transcriptase" evidence="11">
    <location>
        <begin position="32"/>
        <end position="221"/>
    </location>
</feature>
<keyword evidence="4" id="KW-0548">Nucleotidyltransferase</keyword>
<evidence type="ECO:0000256" key="10">
    <source>
        <dbReference type="ARBA" id="ARBA00023268"/>
    </source>
</evidence>
<dbReference type="Gene3D" id="3.10.10.10">
    <property type="entry name" value="HIV Type 1 Reverse Transcriptase, subunit A, domain 1"/>
    <property type="match status" value="1"/>
</dbReference>
<dbReference type="InterPro" id="IPR000477">
    <property type="entry name" value="RT_dom"/>
</dbReference>
<evidence type="ECO:0000259" key="12">
    <source>
        <dbReference type="PROSITE" id="PS50879"/>
    </source>
</evidence>
<keyword evidence="7" id="KW-0378">Hydrolase</keyword>
<dbReference type="InterPro" id="IPR043128">
    <property type="entry name" value="Rev_trsase/Diguanyl_cyclase"/>
</dbReference>
<keyword evidence="10" id="KW-0511">Multifunctional enzyme</keyword>
<dbReference type="AlphaFoldDB" id="A0A7L1B9N0"/>
<dbReference type="SUPFAM" id="SSF53098">
    <property type="entry name" value="Ribonuclease H-like"/>
    <property type="match status" value="1"/>
</dbReference>
<keyword evidence="8" id="KW-0862">Zinc</keyword>
<evidence type="ECO:0000256" key="2">
    <source>
        <dbReference type="ARBA" id="ARBA00012180"/>
    </source>
</evidence>
<keyword evidence="3" id="KW-0808">Transferase</keyword>
<keyword evidence="14" id="KW-1185">Reference proteome</keyword>
<name>A0A7L1B9N0_GYMTI</name>
<dbReference type="EMBL" id="VXAZ01007529">
    <property type="protein sequence ID" value="NXM47466.1"/>
    <property type="molecule type" value="Genomic_DNA"/>
</dbReference>
<dbReference type="Pfam" id="PF00078">
    <property type="entry name" value="RVT_1"/>
    <property type="match status" value="1"/>
</dbReference>
<dbReference type="GO" id="GO:0004523">
    <property type="term" value="F:RNA-DNA hybrid ribonuclease activity"/>
    <property type="evidence" value="ECO:0007669"/>
    <property type="project" value="UniProtKB-EC"/>
</dbReference>
<evidence type="ECO:0000256" key="8">
    <source>
        <dbReference type="ARBA" id="ARBA00022833"/>
    </source>
</evidence>
<gene>
    <name evidence="13" type="primary">Ervk11_0</name>
    <name evidence="13" type="ORF">GYMTIB_R01976</name>
</gene>
<dbReference type="PANTHER" id="PTHR41694:SF4">
    <property type="entry name" value="ENDOGENOUS RETROVIRUS GROUP K MEMBER 10 POL PROTEIN-RELATED"/>
    <property type="match status" value="1"/>
</dbReference>
<evidence type="ECO:0000256" key="9">
    <source>
        <dbReference type="ARBA" id="ARBA00022918"/>
    </source>
</evidence>
<dbReference type="GO" id="GO:0035613">
    <property type="term" value="F:RNA stem-loop binding"/>
    <property type="evidence" value="ECO:0007669"/>
    <property type="project" value="TreeGrafter"/>
</dbReference>
<sequence length="551" mass="62774">LKWTSDKPVWVDQWPLPKDKLSTLESLVEEQLSKGNIVPSDSPWNSPVFVIWKPGKDRWRLLHDLRKISEVIADMGPLQPGLPSPTMLPQSWKLAVIDIKDCFFHIPLHPEDAPRFAFPVPSLNRQAPLRRFHWRVLPQGMKNSPAVCQWFVANVLSPVRKKAEKAVILHYMDDVLVCAETDSYLDWTLTLTIEAIESAGFQTQQDKIQRSCLVKYLRVQIRDRTIVPQQLTIQGNPRTLQELHQLRGSINWVRPLLGIRTETLAPLFNLLIGNEDLDSPRTLTEEAHRSIAKVQEAISKRQAHRVNTKLPFQFIVLGKCPHFTGLIYQWDAAQKDPLLIIEWIFLPHKPSKSITRPQELVAQLVMRARARLHLLAGCDFDCMNLPFTNSALEHLLQFSEHLQYALETYSGKISINHGKHKLFNTSFKLAPKEKQSKVPLKALTVFTDGSGGSHKSAQQWEADVRVVEGSPQIAELAVVIRAFERFPEPLNIVTDSAYVAGVVSRAENALLKEVSNPKLYELLSTLVYLLSYREQPFYVMHVIRSHTNLAG</sequence>
<comment type="caution">
    <text evidence="13">The sequence shown here is derived from an EMBL/GenBank/DDBJ whole genome shotgun (WGS) entry which is preliminary data.</text>
</comment>
<dbReference type="PROSITE" id="PS50878">
    <property type="entry name" value="RT_POL"/>
    <property type="match status" value="1"/>
</dbReference>
<keyword evidence="5" id="KW-0540">Nuclease</keyword>
<evidence type="ECO:0000313" key="14">
    <source>
        <dbReference type="Proteomes" id="UP000579941"/>
    </source>
</evidence>
<protein>
    <recommendedName>
        <fullName evidence="2">ribonuclease H</fullName>
        <ecNumber evidence="2">3.1.26.4</ecNumber>
    </recommendedName>
</protein>
<dbReference type="Gene3D" id="3.30.70.270">
    <property type="match status" value="2"/>
</dbReference>
<evidence type="ECO:0000313" key="13">
    <source>
        <dbReference type="EMBL" id="NXM47466.1"/>
    </source>
</evidence>
<keyword evidence="6" id="KW-0255">Endonuclease</keyword>
<dbReference type="Pfam" id="PF06817">
    <property type="entry name" value="RVT_thumb"/>
    <property type="match status" value="1"/>
</dbReference>
<dbReference type="InterPro" id="IPR043502">
    <property type="entry name" value="DNA/RNA_pol_sf"/>
</dbReference>
<evidence type="ECO:0000256" key="5">
    <source>
        <dbReference type="ARBA" id="ARBA00022722"/>
    </source>
</evidence>
<dbReference type="SUPFAM" id="SSF56672">
    <property type="entry name" value="DNA/RNA polymerases"/>
    <property type="match status" value="1"/>
</dbReference>
<dbReference type="Gene3D" id="3.30.420.10">
    <property type="entry name" value="Ribonuclease H-like superfamily/Ribonuclease H"/>
    <property type="match status" value="1"/>
</dbReference>
<dbReference type="InterPro" id="IPR036397">
    <property type="entry name" value="RNaseH_sf"/>
</dbReference>
<dbReference type="InterPro" id="IPR002156">
    <property type="entry name" value="RNaseH_domain"/>
</dbReference>